<dbReference type="SUPFAM" id="SSF53850">
    <property type="entry name" value="Periplasmic binding protein-like II"/>
    <property type="match status" value="1"/>
</dbReference>
<dbReference type="PROSITE" id="PS51257">
    <property type="entry name" value="PROKAR_LIPOPROTEIN"/>
    <property type="match status" value="1"/>
</dbReference>
<protein>
    <submittedName>
        <fullName evidence="7">Glycine betaine ABC transporter substrate-binding protein</fullName>
    </submittedName>
</protein>
<name>A0A4R1BDJ7_9ACTN</name>
<dbReference type="CDD" id="cd13639">
    <property type="entry name" value="PBP2_OpuAC_like"/>
    <property type="match status" value="1"/>
</dbReference>
<feature type="signal peptide" evidence="5">
    <location>
        <begin position="1"/>
        <end position="19"/>
    </location>
</feature>
<comment type="subcellular location">
    <subcellularLocation>
        <location evidence="1">Cell membrane</location>
    </subcellularLocation>
</comment>
<dbReference type="Proteomes" id="UP000295244">
    <property type="component" value="Unassembled WGS sequence"/>
</dbReference>
<dbReference type="InterPro" id="IPR007210">
    <property type="entry name" value="ABC_Gly_betaine_transp_sub-bd"/>
</dbReference>
<keyword evidence="3" id="KW-1003">Cell membrane</keyword>
<evidence type="ECO:0000256" key="5">
    <source>
        <dbReference type="SAM" id="SignalP"/>
    </source>
</evidence>
<evidence type="ECO:0000259" key="6">
    <source>
        <dbReference type="Pfam" id="PF04069"/>
    </source>
</evidence>
<keyword evidence="2" id="KW-0813">Transport</keyword>
<dbReference type="GO" id="GO:0031460">
    <property type="term" value="P:glycine betaine transport"/>
    <property type="evidence" value="ECO:0007669"/>
    <property type="project" value="TreeGrafter"/>
</dbReference>
<reference evidence="7 8" key="1">
    <citation type="submission" date="2019-03" db="EMBL/GenBank/DDBJ databases">
        <title>Whole genome sequence of a novel Rubrobacter taiwanensis strain, isolated from Yellowstone National Park.</title>
        <authorList>
            <person name="Freed S."/>
            <person name="Ramaley R.F."/>
            <person name="Kyndt J.A."/>
        </authorList>
    </citation>
    <scope>NUCLEOTIDE SEQUENCE [LARGE SCALE GENOMIC DNA]</scope>
    <source>
        <strain evidence="7 8">Yellowstone</strain>
    </source>
</reference>
<keyword evidence="8" id="KW-1185">Reference proteome</keyword>
<dbReference type="OrthoDB" id="9787902at2"/>
<sequence length="296" mass="32942">MLRRLFVLASALMTGVLLAGCGMLADSNAGEGKTLRIGYITWDENVANSNLVKVILEDEFGYERVELQLADLSLVFEGVAEGEVDAFLDVWMPNHADLLKRAGDRVEQLPPWYIGKTRYGIAVPDYMEDVRSIADLNDSGATRIHGIEPGAVFHTQISEEVIPAYGLELRLVESSTPAMLAELEKAYRAQRPFVFLAWSPHWMNLEYDFHYLEDPLDAQGHFDEPSKLSSIVRAGLAEDDPVAYALISNMRLTEDQVNQLELAIRKAGDPEEGARSWLGDNRDVVRPWIDAAHAAG</sequence>
<evidence type="ECO:0000256" key="2">
    <source>
        <dbReference type="ARBA" id="ARBA00022448"/>
    </source>
</evidence>
<evidence type="ECO:0000256" key="4">
    <source>
        <dbReference type="ARBA" id="ARBA00023136"/>
    </source>
</evidence>
<evidence type="ECO:0000256" key="1">
    <source>
        <dbReference type="ARBA" id="ARBA00004236"/>
    </source>
</evidence>
<feature type="domain" description="ABC-type glycine betaine transport system substrate-binding" evidence="6">
    <location>
        <begin position="33"/>
        <end position="278"/>
    </location>
</feature>
<dbReference type="PANTHER" id="PTHR47737:SF1">
    <property type="entry name" value="GLYCINE BETAINE_PROLINE BETAINE TRANSPORT SYSTEM PERMEASE PROTEIN PROW"/>
    <property type="match status" value="1"/>
</dbReference>
<dbReference type="GO" id="GO:0015871">
    <property type="term" value="P:choline transport"/>
    <property type="evidence" value="ECO:0007669"/>
    <property type="project" value="TreeGrafter"/>
</dbReference>
<evidence type="ECO:0000313" key="7">
    <source>
        <dbReference type="EMBL" id="TCJ15150.1"/>
    </source>
</evidence>
<dbReference type="GO" id="GO:0015226">
    <property type="term" value="F:carnitine transmembrane transporter activity"/>
    <property type="evidence" value="ECO:0007669"/>
    <property type="project" value="TreeGrafter"/>
</dbReference>
<feature type="chain" id="PRO_5038777714" evidence="5">
    <location>
        <begin position="20"/>
        <end position="296"/>
    </location>
</feature>
<dbReference type="PANTHER" id="PTHR47737">
    <property type="entry name" value="GLYCINE BETAINE/PROLINE BETAINE TRANSPORT SYSTEM PERMEASE PROTEIN PROW"/>
    <property type="match status" value="1"/>
</dbReference>
<evidence type="ECO:0000313" key="8">
    <source>
        <dbReference type="Proteomes" id="UP000295244"/>
    </source>
</evidence>
<dbReference type="GO" id="GO:0005275">
    <property type="term" value="F:amine transmembrane transporter activity"/>
    <property type="evidence" value="ECO:0007669"/>
    <property type="project" value="TreeGrafter"/>
</dbReference>
<gene>
    <name evidence="7" type="ORF">E0L93_13425</name>
</gene>
<dbReference type="EMBL" id="SKBU01000028">
    <property type="protein sequence ID" value="TCJ15150.1"/>
    <property type="molecule type" value="Genomic_DNA"/>
</dbReference>
<evidence type="ECO:0000256" key="3">
    <source>
        <dbReference type="ARBA" id="ARBA00022475"/>
    </source>
</evidence>
<proteinExistence type="predicted"/>
<dbReference type="Pfam" id="PF04069">
    <property type="entry name" value="OpuAC"/>
    <property type="match status" value="1"/>
</dbReference>
<dbReference type="Gene3D" id="3.40.190.100">
    <property type="entry name" value="Glycine betaine-binding periplasmic protein, domain 2"/>
    <property type="match status" value="1"/>
</dbReference>
<dbReference type="Gene3D" id="3.40.190.10">
    <property type="entry name" value="Periplasmic binding protein-like II"/>
    <property type="match status" value="1"/>
</dbReference>
<dbReference type="AlphaFoldDB" id="A0A4R1BDJ7"/>
<keyword evidence="5" id="KW-0732">Signal</keyword>
<organism evidence="7 8">
    <name type="scientific">Rubrobacter taiwanensis</name>
    <dbReference type="NCBI Taxonomy" id="185139"/>
    <lineage>
        <taxon>Bacteria</taxon>
        <taxon>Bacillati</taxon>
        <taxon>Actinomycetota</taxon>
        <taxon>Rubrobacteria</taxon>
        <taxon>Rubrobacterales</taxon>
        <taxon>Rubrobacteraceae</taxon>
        <taxon>Rubrobacter</taxon>
    </lineage>
</organism>
<keyword evidence="4" id="KW-0472">Membrane</keyword>
<accession>A0A4R1BDJ7</accession>
<comment type="caution">
    <text evidence="7">The sequence shown here is derived from an EMBL/GenBank/DDBJ whole genome shotgun (WGS) entry which is preliminary data.</text>
</comment>
<dbReference type="GO" id="GO:0043190">
    <property type="term" value="C:ATP-binding cassette (ABC) transporter complex"/>
    <property type="evidence" value="ECO:0007669"/>
    <property type="project" value="InterPro"/>
</dbReference>